<dbReference type="InterPro" id="IPR050119">
    <property type="entry name" value="CCR1-9-like"/>
</dbReference>
<evidence type="ECO:0000259" key="11">
    <source>
        <dbReference type="PROSITE" id="PS50262"/>
    </source>
</evidence>
<comment type="subcellular location">
    <subcellularLocation>
        <location evidence="1">Cell membrane</location>
        <topology evidence="1">Multi-pass membrane protein</topology>
    </subcellularLocation>
</comment>
<protein>
    <submittedName>
        <fullName evidence="12">C-C chemokine receptor type 3</fullName>
    </submittedName>
</protein>
<dbReference type="InterPro" id="IPR017452">
    <property type="entry name" value="GPCR_Rhodpsn_7TM"/>
</dbReference>
<evidence type="ECO:0000256" key="3">
    <source>
        <dbReference type="ARBA" id="ARBA00022692"/>
    </source>
</evidence>
<gene>
    <name evidence="12" type="ORF">TREES_T100020078</name>
</gene>
<feature type="transmembrane region" description="Helical" evidence="10">
    <location>
        <begin position="45"/>
        <end position="64"/>
    </location>
</feature>
<dbReference type="PRINTS" id="PR00657">
    <property type="entry name" value="CCCHEMOKINER"/>
</dbReference>
<evidence type="ECO:0000256" key="2">
    <source>
        <dbReference type="ARBA" id="ARBA00022475"/>
    </source>
</evidence>
<feature type="transmembrane region" description="Helical" evidence="10">
    <location>
        <begin position="284"/>
        <end position="307"/>
    </location>
</feature>
<dbReference type="PRINTS" id="PR01108">
    <property type="entry name" value="CHEMOKINER3"/>
</dbReference>
<dbReference type="FunCoup" id="L8Y514">
    <property type="interactions" value="641"/>
</dbReference>
<evidence type="ECO:0000313" key="12">
    <source>
        <dbReference type="EMBL" id="ELV10045.1"/>
    </source>
</evidence>
<evidence type="ECO:0000256" key="7">
    <source>
        <dbReference type="ARBA" id="ARBA00023170"/>
    </source>
</evidence>
<name>L8Y514_TUPCH</name>
<dbReference type="InterPro" id="IPR002238">
    <property type="entry name" value="Chemokine_CCR3"/>
</dbReference>
<dbReference type="KEGG" id="tup:102498785"/>
<dbReference type="OrthoDB" id="9445403at2759"/>
<dbReference type="FunFam" id="1.20.1070.10:FF:000026">
    <property type="entry name" value="C-C chemokine receptor type 5"/>
    <property type="match status" value="1"/>
</dbReference>
<dbReference type="GO" id="GO:0016493">
    <property type="term" value="F:C-C chemokine receptor activity"/>
    <property type="evidence" value="ECO:0007669"/>
    <property type="project" value="InterPro"/>
</dbReference>
<dbReference type="PROSITE" id="PS00237">
    <property type="entry name" value="G_PROTEIN_RECEP_F1_1"/>
    <property type="match status" value="1"/>
</dbReference>
<dbReference type="Pfam" id="PF00001">
    <property type="entry name" value="7tm_1"/>
    <property type="match status" value="1"/>
</dbReference>
<dbReference type="GO" id="GO:0019957">
    <property type="term" value="F:C-C chemokine binding"/>
    <property type="evidence" value="ECO:0007669"/>
    <property type="project" value="TreeGrafter"/>
</dbReference>
<keyword evidence="8 9" id="KW-0807">Transducer</keyword>
<reference evidence="13" key="2">
    <citation type="journal article" date="2013" name="Nat. Commun.">
        <title>Genome of the Chinese tree shrew.</title>
        <authorList>
            <person name="Fan Y."/>
            <person name="Huang Z.Y."/>
            <person name="Cao C.C."/>
            <person name="Chen C.S."/>
            <person name="Chen Y.X."/>
            <person name="Fan D.D."/>
            <person name="He J."/>
            <person name="Hou H.L."/>
            <person name="Hu L."/>
            <person name="Hu X.T."/>
            <person name="Jiang X.T."/>
            <person name="Lai R."/>
            <person name="Lang Y.S."/>
            <person name="Liang B."/>
            <person name="Liao S.G."/>
            <person name="Mu D."/>
            <person name="Ma Y.Y."/>
            <person name="Niu Y.Y."/>
            <person name="Sun X.Q."/>
            <person name="Xia J.Q."/>
            <person name="Xiao J."/>
            <person name="Xiong Z.Q."/>
            <person name="Xu L."/>
            <person name="Yang L."/>
            <person name="Zhang Y."/>
            <person name="Zhao W."/>
            <person name="Zhao X.D."/>
            <person name="Zheng Y.T."/>
            <person name="Zhou J.M."/>
            <person name="Zhu Y.B."/>
            <person name="Zhang G.J."/>
            <person name="Wang J."/>
            <person name="Yao Y.G."/>
        </authorList>
    </citation>
    <scope>NUCLEOTIDE SEQUENCE [LARGE SCALE GENOMIC DNA]</scope>
</reference>
<dbReference type="Proteomes" id="UP000011518">
    <property type="component" value="Unassembled WGS sequence"/>
</dbReference>
<evidence type="ECO:0000256" key="1">
    <source>
        <dbReference type="ARBA" id="ARBA00004651"/>
    </source>
</evidence>
<dbReference type="GO" id="GO:0005737">
    <property type="term" value="C:cytoplasm"/>
    <property type="evidence" value="ECO:0007669"/>
    <property type="project" value="TreeGrafter"/>
</dbReference>
<keyword evidence="3 9" id="KW-0812">Transmembrane</keyword>
<dbReference type="STRING" id="246437.L8Y514"/>
<accession>L8Y514</accession>
<proteinExistence type="inferred from homology"/>
<dbReference type="GO" id="GO:0007204">
    <property type="term" value="P:positive regulation of cytosolic calcium ion concentration"/>
    <property type="evidence" value="ECO:0007669"/>
    <property type="project" value="TreeGrafter"/>
</dbReference>
<feature type="transmembrane region" description="Helical" evidence="10">
    <location>
        <begin position="120"/>
        <end position="139"/>
    </location>
</feature>
<sequence length="358" mass="40872">MSELVTSMEESGSAAFGTTPYDYEISLPCDKDYVKMLLAQVLPPLYSLVLVIGLLGNAVVVWVLTGCRRLRVMTDIYLLNLAISDLLFLFTLPFWIYHVAWHDWVFGDAMCKLLSGLYDIALYGEIFFIILLTVDRYLAIVHAVFALRARTVTFGIVSSVVTWGLAVLAALPEFVFRESPDGLVCNPQYPEEGEESWKRFHVLRMNILSLALPLLVMAVCYSGIIKTLLRCPSKKKDKAIRVIFVIMVAYFVFWTPYNVTLLLYTFQTTLVFDDSCVQNRRLDVALLVTEMVSYMHCCINPVIYAFVGEKFQKSLRRFFRRHVVAHLRRSIQSFPSEKLERASSVSPSTVELELSFVF</sequence>
<comment type="similarity">
    <text evidence="9">Belongs to the G-protein coupled receptor 1 family.</text>
</comment>
<dbReference type="PROSITE" id="PS50262">
    <property type="entry name" value="G_PROTEIN_RECEP_F1_2"/>
    <property type="match status" value="1"/>
</dbReference>
<dbReference type="InParanoid" id="L8Y514"/>
<dbReference type="GO" id="GO:0009897">
    <property type="term" value="C:external side of plasma membrane"/>
    <property type="evidence" value="ECO:0007669"/>
    <property type="project" value="TreeGrafter"/>
</dbReference>
<dbReference type="eggNOG" id="KOG3656">
    <property type="taxonomic scope" value="Eukaryota"/>
</dbReference>
<evidence type="ECO:0000256" key="8">
    <source>
        <dbReference type="ARBA" id="ARBA00023224"/>
    </source>
</evidence>
<feature type="transmembrane region" description="Helical" evidence="10">
    <location>
        <begin position="241"/>
        <end position="264"/>
    </location>
</feature>
<keyword evidence="5 9" id="KW-0297">G-protein coupled receptor</keyword>
<keyword evidence="2" id="KW-1003">Cell membrane</keyword>
<reference evidence="13" key="1">
    <citation type="submission" date="2012-07" db="EMBL/GenBank/DDBJ databases">
        <title>Genome of the Chinese tree shrew, a rising model animal genetically related to primates.</title>
        <authorList>
            <person name="Zhang G."/>
            <person name="Fan Y."/>
            <person name="Yao Y."/>
            <person name="Huang Z."/>
        </authorList>
    </citation>
    <scope>NUCLEOTIDE SEQUENCE [LARGE SCALE GENOMIC DNA]</scope>
</reference>
<organism evidence="12 13">
    <name type="scientific">Tupaia chinensis</name>
    <name type="common">Chinese tree shrew</name>
    <name type="synonym">Tupaia belangeri chinensis</name>
    <dbReference type="NCBI Taxonomy" id="246437"/>
    <lineage>
        <taxon>Eukaryota</taxon>
        <taxon>Metazoa</taxon>
        <taxon>Chordata</taxon>
        <taxon>Craniata</taxon>
        <taxon>Vertebrata</taxon>
        <taxon>Euteleostomi</taxon>
        <taxon>Mammalia</taxon>
        <taxon>Eutheria</taxon>
        <taxon>Euarchontoglires</taxon>
        <taxon>Scandentia</taxon>
        <taxon>Tupaiidae</taxon>
        <taxon>Tupaia</taxon>
    </lineage>
</organism>
<keyword evidence="4 10" id="KW-1133">Transmembrane helix</keyword>
<feature type="transmembrane region" description="Helical" evidence="10">
    <location>
        <begin position="76"/>
        <end position="100"/>
    </location>
</feature>
<keyword evidence="6 10" id="KW-0472">Membrane</keyword>
<evidence type="ECO:0000256" key="6">
    <source>
        <dbReference type="ARBA" id="ARBA00023136"/>
    </source>
</evidence>
<dbReference type="PANTHER" id="PTHR10489:SF649">
    <property type="entry name" value="C-C CHEMOKINE RECEPTOR TYPE 3"/>
    <property type="match status" value="1"/>
</dbReference>
<evidence type="ECO:0000256" key="4">
    <source>
        <dbReference type="ARBA" id="ARBA00022989"/>
    </source>
</evidence>
<evidence type="ECO:0000256" key="5">
    <source>
        <dbReference type="ARBA" id="ARBA00023040"/>
    </source>
</evidence>
<dbReference type="SUPFAM" id="SSF81321">
    <property type="entry name" value="Family A G protein-coupled receptor-like"/>
    <property type="match status" value="1"/>
</dbReference>
<dbReference type="AlphaFoldDB" id="L8Y514"/>
<dbReference type="Gene3D" id="1.20.1070.10">
    <property type="entry name" value="Rhodopsin 7-helix transmembrane proteins"/>
    <property type="match status" value="1"/>
</dbReference>
<dbReference type="PRINTS" id="PR00237">
    <property type="entry name" value="GPCRRHODOPSN"/>
</dbReference>
<feature type="transmembrane region" description="Helical" evidence="10">
    <location>
        <begin position="207"/>
        <end position="229"/>
    </location>
</feature>
<dbReference type="GO" id="GO:0019722">
    <property type="term" value="P:calcium-mediated signaling"/>
    <property type="evidence" value="ECO:0007669"/>
    <property type="project" value="TreeGrafter"/>
</dbReference>
<dbReference type="EMBL" id="KB368862">
    <property type="protein sequence ID" value="ELV10045.1"/>
    <property type="molecule type" value="Genomic_DNA"/>
</dbReference>
<keyword evidence="7 9" id="KW-0675">Receptor</keyword>
<evidence type="ECO:0000256" key="9">
    <source>
        <dbReference type="RuleBase" id="RU000688"/>
    </source>
</evidence>
<feature type="domain" description="G-protein coupled receptors family 1 profile" evidence="11">
    <location>
        <begin position="56"/>
        <end position="304"/>
    </location>
</feature>
<dbReference type="InterPro" id="IPR000355">
    <property type="entry name" value="Chemokine_rcpt"/>
</dbReference>
<dbReference type="GO" id="GO:0060326">
    <property type="term" value="P:cell chemotaxis"/>
    <property type="evidence" value="ECO:0007669"/>
    <property type="project" value="TreeGrafter"/>
</dbReference>
<dbReference type="PANTHER" id="PTHR10489">
    <property type="entry name" value="CELL ADHESION MOLECULE"/>
    <property type="match status" value="1"/>
</dbReference>
<dbReference type="GO" id="GO:0006954">
    <property type="term" value="P:inflammatory response"/>
    <property type="evidence" value="ECO:0007669"/>
    <property type="project" value="InterPro"/>
</dbReference>
<keyword evidence="13" id="KW-1185">Reference proteome</keyword>
<feature type="transmembrane region" description="Helical" evidence="10">
    <location>
        <begin position="151"/>
        <end position="171"/>
    </location>
</feature>
<evidence type="ECO:0000313" key="13">
    <source>
        <dbReference type="Proteomes" id="UP000011518"/>
    </source>
</evidence>
<dbReference type="InterPro" id="IPR000276">
    <property type="entry name" value="GPCR_Rhodpsn"/>
</dbReference>
<evidence type="ECO:0000256" key="10">
    <source>
        <dbReference type="SAM" id="Phobius"/>
    </source>
</evidence>
<dbReference type="GO" id="GO:0006955">
    <property type="term" value="P:immune response"/>
    <property type="evidence" value="ECO:0007669"/>
    <property type="project" value="TreeGrafter"/>
</dbReference>